<dbReference type="Proteomes" id="UP001054902">
    <property type="component" value="Unassembled WGS sequence"/>
</dbReference>
<dbReference type="InterPro" id="IPR038765">
    <property type="entry name" value="Papain-like_cys_pep_sf"/>
</dbReference>
<keyword evidence="2" id="KW-1185">Reference proteome</keyword>
<dbReference type="EMBL" id="BLLK01000057">
    <property type="protein sequence ID" value="GFH57155.1"/>
    <property type="molecule type" value="Genomic_DNA"/>
</dbReference>
<proteinExistence type="predicted"/>
<protein>
    <submittedName>
        <fullName evidence="1">Uncharacterized protein</fullName>
    </submittedName>
</protein>
<sequence length="400" mass="45856">MIHSKIPRRSEGACTSRQHQRAHQLESELAYSISFQDNLEKLKAIVSNDAKLVKLVDCVISQNELFSNELENVCKENGIQRPESTNLKDPHHEECETEIAPTPFLLATLSTPKKKNTEVKLKSCLTKKEPGDFPNEFDIQKFKEGEYLSSDVMNIMINMIRDRNKRLHTSEKIVIISALETSKMIGIQIGEGCDFSCNGYEEGLYLGSIWRKHFSYLSDDYEKVEKKDCSIPYLVGEGVRRFIFQVNTPNFHWFTIEVNVIAKTMTLFDSSPEYPGNRVICEDPRITTGLKYIDWLNSKLKMHHSTYQSLLRKLFEETNLEKASGKITMGSLLPAMALQELLQLFRKENENRGSNVKGMDMEGWTLKVSSDLPIQYKKSTTAAFTPHLSLIFCLLMVTFR</sequence>
<evidence type="ECO:0000313" key="2">
    <source>
        <dbReference type="Proteomes" id="UP001054902"/>
    </source>
</evidence>
<dbReference type="AlphaFoldDB" id="A0AAD3HB72"/>
<accession>A0AAD3HB72</accession>
<reference evidence="1 2" key="1">
    <citation type="journal article" date="2021" name="Sci. Rep.">
        <title>The genome of the diatom Chaetoceros tenuissimus carries an ancient integrated fragment of an extant virus.</title>
        <authorList>
            <person name="Hongo Y."/>
            <person name="Kimura K."/>
            <person name="Takaki Y."/>
            <person name="Yoshida Y."/>
            <person name="Baba S."/>
            <person name="Kobayashi G."/>
            <person name="Nagasaki K."/>
            <person name="Hano T."/>
            <person name="Tomaru Y."/>
        </authorList>
    </citation>
    <scope>NUCLEOTIDE SEQUENCE [LARGE SCALE GENOMIC DNA]</scope>
    <source>
        <strain evidence="1 2">NIES-3715</strain>
    </source>
</reference>
<organism evidence="1 2">
    <name type="scientific">Chaetoceros tenuissimus</name>
    <dbReference type="NCBI Taxonomy" id="426638"/>
    <lineage>
        <taxon>Eukaryota</taxon>
        <taxon>Sar</taxon>
        <taxon>Stramenopiles</taxon>
        <taxon>Ochrophyta</taxon>
        <taxon>Bacillariophyta</taxon>
        <taxon>Coscinodiscophyceae</taxon>
        <taxon>Chaetocerotophycidae</taxon>
        <taxon>Chaetocerotales</taxon>
        <taxon>Chaetocerotaceae</taxon>
        <taxon>Chaetoceros</taxon>
    </lineage>
</organism>
<comment type="caution">
    <text evidence="1">The sequence shown here is derived from an EMBL/GenBank/DDBJ whole genome shotgun (WGS) entry which is preliminary data.</text>
</comment>
<dbReference type="Gene3D" id="3.40.395.10">
    <property type="entry name" value="Adenoviral Proteinase, Chain A"/>
    <property type="match status" value="1"/>
</dbReference>
<evidence type="ECO:0000313" key="1">
    <source>
        <dbReference type="EMBL" id="GFH57155.1"/>
    </source>
</evidence>
<dbReference type="SUPFAM" id="SSF54001">
    <property type="entry name" value="Cysteine proteinases"/>
    <property type="match status" value="1"/>
</dbReference>
<name>A0AAD3HB72_9STRA</name>
<gene>
    <name evidence="1" type="ORF">CTEN210_13631</name>
</gene>